<accession>A0A0G4N4V4</accession>
<protein>
    <submittedName>
        <fullName evidence="2">Uncharacterized protein</fullName>
    </submittedName>
</protein>
<keyword evidence="3" id="KW-1185">Reference proteome</keyword>
<sequence>ATSHFQADCHWLSSTSCALLDNQRLFPIHVRVRFSIYNGDMWRAPFSRSQLPALARRARGRPELSATSRSSIHIESNRATEEPCQRFDELARDVRNASRTRHQTTPDSFTKAEQPLDAAREKLNNQFIRNPQLKSVRRDAVQTTRPTTKLDRKKKPTYTPARLLDTACRLYRGETELSASDIEAASFLAGYSSARLPILTAQWMLHCNSDLEASVRSLLPDVSAWSTKFEPYTAKGYQRDDVLDWVWILTANDPDERVRRFLSDTRHKPSFILNHLLNDAYSGRAELLRPYSLYGIIHHCTSLYEQFSRPNPQEENLAPDSRPLDSPDVVQGIIGRLLSHARRTQAQAVIPIANLAATYLEALTGPTERRLFELRCRTFNFMLQELSIPPAKKPYATAHHSWEAASGTSAAGISCFVTTSGGSDHVTMVPDGNTKMSPPLTPRACTTSDASNPALSGSMAKPWARRMSRTLVMLNASATQTADATMAASVVSGISRTGSSAGRCDGRWAMMATRRSEFFAPAARCTGLRFEAATGSTGRGSSLLLPRWAEASPFEERTDCHWLSSTSCALLDHQQDFPTHVRVSFAIYNGDMWRAPFSRSQLPALARRARGKPELSTSSRSSIHIESSRATEEPCQRFDGLTRDPHNASRTRHQTTPDSLTKPEQPLDAAREKPNNQSIRNPQLKIVRRDAVQTARPITKLDRKKKPTYTPARLLDTACRLYRGETELSASDIEAASFLAGYSSARLPILTAQWMLHCNSDLEASVRSLLPDVSAWSTQFEPYTSKGYQRDDVLHWVWILTANDPDERVRRFLSDARHKPSFILNHLLNDAYSGRAELLRPHSIYGIINYCTSLYEQFSRSSPQGETPAPDSRPLDSPDVVQGIIGRLLSHARRTQAQAVIPIANLAATYLEALTGPTERRLFELRCRTFNFMLQELSIPPAKKPYATAHHSWEAIRTLLQFSSTLEKPLIVERESYRGIRRVLLALQKSPGERDTTTTLKKTWPPYRLPRNGLEEAMEADEYYSRTVKAGLMMQDSGYAKEEYDIATDILGGLGPDGSPTIQTRANYPVRNGSDQSIWAAQVRATRSAEEAWQAFQHPPQPGMAPQTEVFHEMILKALANIVDPHHDNLPGDGRETFSHDTLNFSDFERARLAPPKVLQLTRHMEQSGVRLDERCLNVLLLRSASLDEAVEYVQRSSLSKAQQTTVDCALRGTDVAFNSVADQIKEISQGTLLAVIRLLCRTRPGYGMPSHTIERAMRIARLGWTAGGCSNPAPWEFILEALARSRVLACGGDPQQNSQRALLLAGHVMKEAEASCGLTLHMLSSFARVTQKVLHTRLDGLLDSLTGGTTHGDDAALLSFFVTGPPQGTTRRPHFHHWNRADPNLATTADLAAAALRRLRSAWADLASATTKGAASSSSAELGDTVVLAGASEVNTQMLALASLGDVNAMAALAAWTVRHADGILAATHAKRTTWLTGVLHTFRAFAEPLLDDDVVAPLRRAVVDARQRNRDRWLYWPSDDEVATFTQSDVSGRLGRLRDFVRLVAREREDGGGGDGGVLLEYRGELRPGADAVAQAEERASRRYVCRDEVEWRQTEGEKSRYRVVQGMRV</sequence>
<reference evidence="2 3" key="1">
    <citation type="submission" date="2015-05" db="EMBL/GenBank/DDBJ databases">
        <authorList>
            <person name="Wang D.B."/>
            <person name="Wang M."/>
        </authorList>
    </citation>
    <scope>NUCLEOTIDE SEQUENCE [LARGE SCALE GENOMIC DNA]</scope>
    <source>
        <strain evidence="2">VL1</strain>
    </source>
</reference>
<name>A0A0G4N4V4_VERLO</name>
<feature type="compositionally biased region" description="Polar residues" evidence="1">
    <location>
        <begin position="65"/>
        <end position="74"/>
    </location>
</feature>
<gene>
    <name evidence="2" type="ORF">BN1708_001816</name>
</gene>
<evidence type="ECO:0000313" key="3">
    <source>
        <dbReference type="Proteomes" id="UP000044602"/>
    </source>
</evidence>
<proteinExistence type="predicted"/>
<feature type="non-terminal residue" evidence="2">
    <location>
        <position position="1612"/>
    </location>
</feature>
<evidence type="ECO:0000313" key="2">
    <source>
        <dbReference type="EMBL" id="CRK41492.1"/>
    </source>
</evidence>
<evidence type="ECO:0000256" key="1">
    <source>
        <dbReference type="SAM" id="MobiDB-lite"/>
    </source>
</evidence>
<feature type="region of interest" description="Disordered" evidence="1">
    <location>
        <begin position="608"/>
        <end position="679"/>
    </location>
</feature>
<feature type="region of interest" description="Disordered" evidence="1">
    <location>
        <begin position="135"/>
        <end position="155"/>
    </location>
</feature>
<dbReference type="EMBL" id="CVQH01026971">
    <property type="protein sequence ID" value="CRK41492.1"/>
    <property type="molecule type" value="Genomic_DNA"/>
</dbReference>
<feature type="non-terminal residue" evidence="2">
    <location>
        <position position="1"/>
    </location>
</feature>
<feature type="region of interest" description="Disordered" evidence="1">
    <location>
        <begin position="58"/>
        <end position="80"/>
    </location>
</feature>
<dbReference type="STRING" id="100787.A0A0G4N4V4"/>
<organism evidence="2 3">
    <name type="scientific">Verticillium longisporum</name>
    <name type="common">Verticillium dahliae var. longisporum</name>
    <dbReference type="NCBI Taxonomy" id="100787"/>
    <lineage>
        <taxon>Eukaryota</taxon>
        <taxon>Fungi</taxon>
        <taxon>Dikarya</taxon>
        <taxon>Ascomycota</taxon>
        <taxon>Pezizomycotina</taxon>
        <taxon>Sordariomycetes</taxon>
        <taxon>Hypocreomycetidae</taxon>
        <taxon>Glomerellales</taxon>
        <taxon>Plectosphaerellaceae</taxon>
        <taxon>Verticillium</taxon>
    </lineage>
</organism>
<feature type="compositionally biased region" description="Low complexity" evidence="1">
    <location>
        <begin position="616"/>
        <end position="625"/>
    </location>
</feature>
<dbReference type="Proteomes" id="UP000044602">
    <property type="component" value="Unassembled WGS sequence"/>
</dbReference>
<feature type="compositionally biased region" description="Basic and acidic residues" evidence="1">
    <location>
        <begin position="626"/>
        <end position="647"/>
    </location>
</feature>